<dbReference type="Pfam" id="PF00397">
    <property type="entry name" value="WW"/>
    <property type="match status" value="1"/>
</dbReference>
<dbReference type="InterPro" id="IPR046357">
    <property type="entry name" value="PPIase_dom_sf"/>
</dbReference>
<evidence type="ECO:0000259" key="6">
    <source>
        <dbReference type="PROSITE" id="PS50020"/>
    </source>
</evidence>
<gene>
    <name evidence="8" type="ORF">ACO22_01035</name>
</gene>
<dbReference type="Proteomes" id="UP000242814">
    <property type="component" value="Unassembled WGS sequence"/>
</dbReference>
<dbReference type="GO" id="GO:0005829">
    <property type="term" value="C:cytosol"/>
    <property type="evidence" value="ECO:0007669"/>
    <property type="project" value="TreeGrafter"/>
</dbReference>
<evidence type="ECO:0000256" key="1">
    <source>
        <dbReference type="ARBA" id="ARBA00000971"/>
    </source>
</evidence>
<feature type="domain" description="PpiC" evidence="7">
    <location>
        <begin position="156"/>
        <end position="267"/>
    </location>
</feature>
<dbReference type="Gene3D" id="2.20.70.10">
    <property type="match status" value="1"/>
</dbReference>
<dbReference type="GO" id="GO:0005634">
    <property type="term" value="C:nucleus"/>
    <property type="evidence" value="ECO:0007669"/>
    <property type="project" value="TreeGrafter"/>
</dbReference>
<keyword evidence="3 5" id="KW-0697">Rotamase</keyword>
<evidence type="ECO:0000259" key="7">
    <source>
        <dbReference type="PROSITE" id="PS50198"/>
    </source>
</evidence>
<dbReference type="VEuPathDB" id="FungiDB:PADG_05201"/>
<dbReference type="InterPro" id="IPR000297">
    <property type="entry name" value="PPIase_PpiC"/>
</dbReference>
<dbReference type="Pfam" id="PF00639">
    <property type="entry name" value="Rotamase"/>
    <property type="match status" value="1"/>
</dbReference>
<dbReference type="FunFam" id="3.10.50.40:FF:000026">
    <property type="entry name" value="Peptidyl-prolyl cis-trans isomerase"/>
    <property type="match status" value="1"/>
</dbReference>
<feature type="domain" description="WW" evidence="6">
    <location>
        <begin position="84"/>
        <end position="118"/>
    </location>
</feature>
<dbReference type="InterPro" id="IPR051370">
    <property type="entry name" value="PPIase_Pin1"/>
</dbReference>
<evidence type="ECO:0000256" key="5">
    <source>
        <dbReference type="PROSITE-ProRule" id="PRU00278"/>
    </source>
</evidence>
<protein>
    <recommendedName>
        <fullName evidence="2">peptidylprolyl isomerase</fullName>
        <ecNumber evidence="2">5.2.1.8</ecNumber>
    </recommendedName>
</protein>
<dbReference type="PANTHER" id="PTHR10657">
    <property type="entry name" value="PEPTIDYL-PROLYL CIS-TRANS ISOMERASE"/>
    <property type="match status" value="1"/>
</dbReference>
<dbReference type="VEuPathDB" id="FungiDB:PABG_07239"/>
<dbReference type="SMART" id="SM00456">
    <property type="entry name" value="WW"/>
    <property type="match status" value="1"/>
</dbReference>
<organism evidence="8 9">
    <name type="scientific">Paracoccidioides brasiliensis</name>
    <dbReference type="NCBI Taxonomy" id="121759"/>
    <lineage>
        <taxon>Eukaryota</taxon>
        <taxon>Fungi</taxon>
        <taxon>Dikarya</taxon>
        <taxon>Ascomycota</taxon>
        <taxon>Pezizomycotina</taxon>
        <taxon>Eurotiomycetes</taxon>
        <taxon>Eurotiomycetidae</taxon>
        <taxon>Onygenales</taxon>
        <taxon>Ajellomycetaceae</taxon>
        <taxon>Paracoccidioides</taxon>
    </lineage>
</organism>
<evidence type="ECO:0000256" key="4">
    <source>
        <dbReference type="ARBA" id="ARBA00023235"/>
    </source>
</evidence>
<dbReference type="GO" id="GO:0060261">
    <property type="term" value="P:positive regulation of transcription initiation by RNA polymerase II"/>
    <property type="evidence" value="ECO:0007669"/>
    <property type="project" value="UniProtKB-ARBA"/>
</dbReference>
<dbReference type="InterPro" id="IPR036020">
    <property type="entry name" value="WW_dom_sf"/>
</dbReference>
<dbReference type="EC" id="5.2.1.8" evidence="2"/>
<dbReference type="Gene3D" id="3.10.50.40">
    <property type="match status" value="1"/>
</dbReference>
<dbReference type="GO" id="GO:0003755">
    <property type="term" value="F:peptidyl-prolyl cis-trans isomerase activity"/>
    <property type="evidence" value="ECO:0007669"/>
    <property type="project" value="UniProtKB-KW"/>
</dbReference>
<proteinExistence type="predicted"/>
<dbReference type="PROSITE" id="PS50198">
    <property type="entry name" value="PPIC_PPIASE_2"/>
    <property type="match status" value="1"/>
</dbReference>
<evidence type="ECO:0000256" key="3">
    <source>
        <dbReference type="ARBA" id="ARBA00023110"/>
    </source>
</evidence>
<accession>A0A1D2JMR7</accession>
<keyword evidence="4 5" id="KW-0413">Isomerase</keyword>
<dbReference type="AlphaFoldDB" id="A0A1D2JMR7"/>
<dbReference type="PANTHER" id="PTHR10657:SF4">
    <property type="entry name" value="PEPTIDYL-PROLYL CIS-TRANS ISOMERASE-RELATED"/>
    <property type="match status" value="1"/>
</dbReference>
<dbReference type="PROSITE" id="PS50020">
    <property type="entry name" value="WW_DOMAIN_2"/>
    <property type="match status" value="1"/>
</dbReference>
<evidence type="ECO:0000313" key="9">
    <source>
        <dbReference type="Proteomes" id="UP000242814"/>
    </source>
</evidence>
<dbReference type="InterPro" id="IPR001202">
    <property type="entry name" value="WW_dom"/>
</dbReference>
<dbReference type="CDD" id="cd00201">
    <property type="entry name" value="WW"/>
    <property type="match status" value="1"/>
</dbReference>
<sequence length="503" mass="57598">MAHFVCIYPARQIHSICEGSNESHFQRSVIRDIATCTRKKPPGPSSQIFHSMHSKSWRSDKERVTIFLCVNGTCLPEKINQSETGLPSGWEVRHSNSKNLPYYFNPITKESRWEPPSNTDTEKLKEYMAQHHSGLAERNNAATEAISSGAGSSSADGKIRASHLLIKHQGSRRPSSWREAEITRSKEEALEILRRHEESIRSGEKTLGDIAMSESDCSSARKRGDLGFFGRGEMQAEFEEAAFALEPGQLSGIVETASGVHLIERHHQPTTLSPTMIETPGPYLFYKHKHPLPKHLLSVMPAPYRHAAIEAERTGGASFSRFRFLQSIFGEHYYYTASPNDLESFNKHKASVHRLLNWKVQRLPKYSVYNAPILGLRKYENEFLFGAAKIPRFVVNLRFNQSAYEEFTAQFEAAKHRFLNGTYMTWLNAKKVMDNLMANPYSLMPVPEKLMVREWWDKFAEDVGQWEEELDALVLPKWEFVVQKLQALEEEAVDFEGEWDLWC</sequence>
<name>A0A1D2JMR7_PARBR</name>
<dbReference type="VEuPathDB" id="FungiDB:PADG_05203"/>
<dbReference type="SUPFAM" id="SSF51045">
    <property type="entry name" value="WW domain"/>
    <property type="match status" value="1"/>
</dbReference>
<evidence type="ECO:0000313" key="8">
    <source>
        <dbReference type="EMBL" id="ODH43691.1"/>
    </source>
</evidence>
<dbReference type="VEuPathDB" id="FungiDB:PABG_07238"/>
<dbReference type="SUPFAM" id="SSF54534">
    <property type="entry name" value="FKBP-like"/>
    <property type="match status" value="1"/>
</dbReference>
<reference evidence="8 9" key="1">
    <citation type="submission" date="2016-06" db="EMBL/GenBank/DDBJ databases">
        <authorList>
            <person name="Kjaerup R.B."/>
            <person name="Dalgaard T.S."/>
            <person name="Juul-Madsen H.R."/>
        </authorList>
    </citation>
    <scope>NUCLEOTIDE SEQUENCE [LARGE SCALE GENOMIC DNA]</scope>
    <source>
        <strain evidence="8 9">Pb300</strain>
    </source>
</reference>
<comment type="catalytic activity">
    <reaction evidence="1">
        <text>[protein]-peptidylproline (omega=180) = [protein]-peptidylproline (omega=0)</text>
        <dbReference type="Rhea" id="RHEA:16237"/>
        <dbReference type="Rhea" id="RHEA-COMP:10747"/>
        <dbReference type="Rhea" id="RHEA-COMP:10748"/>
        <dbReference type="ChEBI" id="CHEBI:83833"/>
        <dbReference type="ChEBI" id="CHEBI:83834"/>
        <dbReference type="EC" id="5.2.1.8"/>
    </reaction>
</comment>
<dbReference type="EMBL" id="LZYO01000022">
    <property type="protein sequence ID" value="ODH43691.1"/>
    <property type="molecule type" value="Genomic_DNA"/>
</dbReference>
<dbReference type="FunFam" id="2.20.70.10:FF:000066">
    <property type="entry name" value="Peptidyl-prolyl cis-trans isomerase"/>
    <property type="match status" value="1"/>
</dbReference>
<comment type="caution">
    <text evidence="8">The sequence shown here is derived from an EMBL/GenBank/DDBJ whole genome shotgun (WGS) entry which is preliminary data.</text>
</comment>
<evidence type="ECO:0000256" key="2">
    <source>
        <dbReference type="ARBA" id="ARBA00013194"/>
    </source>
</evidence>
<dbReference type="PROSITE" id="PS01159">
    <property type="entry name" value="WW_DOMAIN_1"/>
    <property type="match status" value="1"/>
</dbReference>